<evidence type="ECO:0000313" key="3">
    <source>
        <dbReference type="Proteomes" id="UP000034076"/>
    </source>
</evidence>
<dbReference type="SUPFAM" id="SSF88874">
    <property type="entry name" value="Receptor-binding domain of short tail fibre protein gp12"/>
    <property type="match status" value="1"/>
</dbReference>
<dbReference type="Gene3D" id="3.90.1340.10">
    <property type="entry name" value="Phage tail collar domain"/>
    <property type="match status" value="1"/>
</dbReference>
<evidence type="ECO:0000259" key="1">
    <source>
        <dbReference type="Pfam" id="PF07484"/>
    </source>
</evidence>
<gene>
    <name evidence="2" type="ORF">CHK_0018</name>
</gene>
<proteinExistence type="predicted"/>
<comment type="caution">
    <text evidence="2">The sequence shown here is derived from an EMBL/GenBank/DDBJ whole genome shotgun (WGS) entry which is preliminary data.</text>
</comment>
<dbReference type="STRING" id="270498.CHK_0018"/>
<dbReference type="EMBL" id="LAYJ01000002">
    <property type="protein sequence ID" value="KKI52484.1"/>
    <property type="molecule type" value="Genomic_DNA"/>
</dbReference>
<dbReference type="OrthoDB" id="1937933at2"/>
<dbReference type="SUPFAM" id="SSF49785">
    <property type="entry name" value="Galactose-binding domain-like"/>
    <property type="match status" value="1"/>
</dbReference>
<dbReference type="AlphaFoldDB" id="A0A0M2NIZ4"/>
<sequence>MKFFAGETLPDGYLWCDGASYPTNGDYKTLFEIIGTRYNQADDMANTFRVPDMRGRVGVGKDEDTFDTLGKAGGSETQSYDLTNGTATAQMLVHNGQMRSAFNGSVIEFTNQMNITNSASVGPVAGYGVKVVGSTAPENNLQPYLVCNYIIKYDRSYEEIGVTAPPCIWAFSDSDWQENEAGGYVLNIPEREHRRGEHCVLTALYDTTETDKMKAVLFEMEKNSAGDIVIYSDTTFEGTAYIDRVYLVPAGRVLSVNGKTPDMDGDVPVVEGDNQNLIINGDFQVWQRGESNFTGGGYTADRWRFDSANSDNSATVARNNGKRQCAIIATQALNNNARISQYVEVAKNFGDYLNGKTLTLSFEAYTPTPRTITAYVGKGPVSTDSIATKEFSLDSQEQRLSMTFDIPEGTFSSEDGYLYVIIGLATNTAGTYGFSRPTVFSAGCLEIGQVKLEYGNVATPFVHRMYQEELALCERYYQVLPSDLNGAIAYTPTNANVYVKFTAPMRSVPAITGVSSWYIAYNGGILDKLTIQEIYARGNTGMAFTLGTFASKPAQAVCAWGNNALMKLDAEIY</sequence>
<dbReference type="Proteomes" id="UP000034076">
    <property type="component" value="Unassembled WGS sequence"/>
</dbReference>
<dbReference type="InterPro" id="IPR037053">
    <property type="entry name" value="Phage_tail_collar_dom_sf"/>
</dbReference>
<accession>A0A0M2NIZ4</accession>
<organism evidence="2 3">
    <name type="scientific">Christensenella hongkongensis</name>
    <dbReference type="NCBI Taxonomy" id="270498"/>
    <lineage>
        <taxon>Bacteria</taxon>
        <taxon>Bacillati</taxon>
        <taxon>Bacillota</taxon>
        <taxon>Clostridia</taxon>
        <taxon>Christensenellales</taxon>
        <taxon>Christensenellaceae</taxon>
        <taxon>Christensenella</taxon>
    </lineage>
</organism>
<protein>
    <submittedName>
        <fullName evidence="2">Microcystin dependent protein</fullName>
    </submittedName>
</protein>
<dbReference type="Pfam" id="PF07484">
    <property type="entry name" value="Collar"/>
    <property type="match status" value="1"/>
</dbReference>
<dbReference type="InterPro" id="IPR008979">
    <property type="entry name" value="Galactose-bd-like_sf"/>
</dbReference>
<reference evidence="2 3" key="1">
    <citation type="submission" date="2015-04" db="EMBL/GenBank/DDBJ databases">
        <title>Draft genome sequence of bacteremic isolate Catabacter hongkongensis type strain HKU16T.</title>
        <authorList>
            <person name="Lau S.K."/>
            <person name="Teng J.L."/>
            <person name="Huang Y."/>
            <person name="Curreem S.O."/>
            <person name="Tsui S.K."/>
            <person name="Woo P.C."/>
        </authorList>
    </citation>
    <scope>NUCLEOTIDE SEQUENCE [LARGE SCALE GENOMIC DNA]</scope>
    <source>
        <strain evidence="2 3">HKU16</strain>
    </source>
</reference>
<name>A0A0M2NIZ4_9FIRM</name>
<dbReference type="Gene3D" id="2.60.120.260">
    <property type="entry name" value="Galactose-binding domain-like"/>
    <property type="match status" value="1"/>
</dbReference>
<dbReference type="InterPro" id="IPR011083">
    <property type="entry name" value="Phage_tail_collar_dom"/>
</dbReference>
<evidence type="ECO:0000313" key="2">
    <source>
        <dbReference type="EMBL" id="KKI52484.1"/>
    </source>
</evidence>
<keyword evidence="3" id="KW-1185">Reference proteome</keyword>
<feature type="domain" description="Phage tail collar" evidence="1">
    <location>
        <begin position="3"/>
        <end position="57"/>
    </location>
</feature>